<dbReference type="PROSITE" id="PS50017">
    <property type="entry name" value="DEATH_DOMAIN"/>
    <property type="match status" value="1"/>
</dbReference>
<feature type="domain" description="Death" evidence="1">
    <location>
        <begin position="311"/>
        <end position="366"/>
    </location>
</feature>
<accession>A0A8S3T1U1</accession>
<name>A0A8S3T1U1_MYTED</name>
<dbReference type="InterPro" id="IPR011029">
    <property type="entry name" value="DEATH-like_dom_sf"/>
</dbReference>
<sequence length="554" mass="64405">MVMDVSGNFTIYLSDGGDKDDFDKSKRIIERLEDSNIGIIYGDRDFIPGCMILDNKRNAVLKSDLVVVLFSDSYIDSTECVYDVALAICLERHIIIIDNRKTRKMPPLLIELPKINGRTNFVKVLQKLKRMVDGYYAEEKNQSRKRKDDAQIYIREVERTATLENEQGFQKQILRLQAQLTQTQRDKKIAKHIAIVDGDRAFNNYHHEQTIRYQLEKRIREMENHIQTLRRENVMLKQPVVSASPMVERNSQQTPFQEIQKQINQVLIEISNLSHKNVDNVDADTTFYRMPTELKCFCQKYEEMIGPNICRLGRLLHLSNHQIEKVEECREYGYVEMFWQTIKFWQSNESSDESFVTLLNALEDIGVDIGGKPMSKTEVRILHEKIPFILNNIYQVNDLIPYLISQHVLTHVTEMFIREPMNKEERLLRLINVLTTKHYGIKALCNALTHTNQEFIADEISRSMPNIPTSRFPVELTDESCDSQWSSDESRLQVARVAPITATVNSVKAYAHLEEKHQCQNEDLNNTCVDGIEQLIKKDSKEKTIKSRRGCSIQ</sequence>
<dbReference type="GO" id="GO:0007165">
    <property type="term" value="P:signal transduction"/>
    <property type="evidence" value="ECO:0007669"/>
    <property type="project" value="InterPro"/>
</dbReference>
<organism evidence="4 5">
    <name type="scientific">Mytilus edulis</name>
    <name type="common">Blue mussel</name>
    <dbReference type="NCBI Taxonomy" id="6550"/>
    <lineage>
        <taxon>Eukaryota</taxon>
        <taxon>Metazoa</taxon>
        <taxon>Spiralia</taxon>
        <taxon>Lophotrochozoa</taxon>
        <taxon>Mollusca</taxon>
        <taxon>Bivalvia</taxon>
        <taxon>Autobranchia</taxon>
        <taxon>Pteriomorphia</taxon>
        <taxon>Mytilida</taxon>
        <taxon>Mytiloidea</taxon>
        <taxon>Mytilidae</taxon>
        <taxon>Mytilinae</taxon>
        <taxon>Mytilus</taxon>
    </lineage>
</organism>
<dbReference type="AlphaFoldDB" id="A0A8S3T1U1"/>
<gene>
    <name evidence="4" type="ORF">MEDL_37690</name>
</gene>
<dbReference type="CDD" id="cd01671">
    <property type="entry name" value="CARD"/>
    <property type="match status" value="1"/>
</dbReference>
<dbReference type="EMBL" id="CAJPWZ010001806">
    <property type="protein sequence ID" value="CAG2224524.1"/>
    <property type="molecule type" value="Genomic_DNA"/>
</dbReference>
<evidence type="ECO:0000259" key="1">
    <source>
        <dbReference type="PROSITE" id="PS50017"/>
    </source>
</evidence>
<proteinExistence type="predicted"/>
<keyword evidence="5" id="KW-1185">Reference proteome</keyword>
<feature type="domain" description="CARD" evidence="3">
    <location>
        <begin position="374"/>
        <end position="437"/>
    </location>
</feature>
<dbReference type="Proteomes" id="UP000683360">
    <property type="component" value="Unassembled WGS sequence"/>
</dbReference>
<evidence type="ECO:0000259" key="2">
    <source>
        <dbReference type="PROSITE" id="PS50104"/>
    </source>
</evidence>
<reference evidence="4" key="1">
    <citation type="submission" date="2021-03" db="EMBL/GenBank/DDBJ databases">
        <authorList>
            <person name="Bekaert M."/>
        </authorList>
    </citation>
    <scope>NUCLEOTIDE SEQUENCE</scope>
</reference>
<evidence type="ECO:0000259" key="3">
    <source>
        <dbReference type="PROSITE" id="PS50209"/>
    </source>
</evidence>
<evidence type="ECO:0008006" key="6">
    <source>
        <dbReference type="Google" id="ProtNLM"/>
    </source>
</evidence>
<dbReference type="Gene3D" id="1.10.533.10">
    <property type="entry name" value="Death Domain, Fas"/>
    <property type="match status" value="2"/>
</dbReference>
<dbReference type="Gene3D" id="3.40.50.10140">
    <property type="entry name" value="Toll/interleukin-1 receptor homology (TIR) domain"/>
    <property type="match status" value="1"/>
</dbReference>
<dbReference type="GO" id="GO:0042981">
    <property type="term" value="P:regulation of apoptotic process"/>
    <property type="evidence" value="ECO:0007669"/>
    <property type="project" value="InterPro"/>
</dbReference>
<dbReference type="InterPro" id="IPR000157">
    <property type="entry name" value="TIR_dom"/>
</dbReference>
<dbReference type="OrthoDB" id="6097000at2759"/>
<evidence type="ECO:0000313" key="4">
    <source>
        <dbReference type="EMBL" id="CAG2224524.1"/>
    </source>
</evidence>
<dbReference type="InterPro" id="IPR001315">
    <property type="entry name" value="CARD"/>
</dbReference>
<feature type="domain" description="TIR" evidence="2">
    <location>
        <begin position="7"/>
        <end position="143"/>
    </location>
</feature>
<dbReference type="PROSITE" id="PS50209">
    <property type="entry name" value="CARD"/>
    <property type="match status" value="1"/>
</dbReference>
<dbReference type="PROSITE" id="PS50104">
    <property type="entry name" value="TIR"/>
    <property type="match status" value="1"/>
</dbReference>
<dbReference type="SUPFAM" id="SSF47986">
    <property type="entry name" value="DEATH domain"/>
    <property type="match status" value="2"/>
</dbReference>
<dbReference type="SUPFAM" id="SSF52200">
    <property type="entry name" value="Toll/Interleukin receptor TIR domain"/>
    <property type="match status" value="1"/>
</dbReference>
<protein>
    <recommendedName>
        <fullName evidence="6">TIR domain-containing protein</fullName>
    </recommendedName>
</protein>
<evidence type="ECO:0000313" key="5">
    <source>
        <dbReference type="Proteomes" id="UP000683360"/>
    </source>
</evidence>
<dbReference type="InterPro" id="IPR035897">
    <property type="entry name" value="Toll_tir_struct_dom_sf"/>
</dbReference>
<dbReference type="InterPro" id="IPR000488">
    <property type="entry name" value="Death_dom"/>
</dbReference>
<dbReference type="Pfam" id="PF01582">
    <property type="entry name" value="TIR"/>
    <property type="match status" value="1"/>
</dbReference>
<comment type="caution">
    <text evidence="4">The sequence shown here is derived from an EMBL/GenBank/DDBJ whole genome shotgun (WGS) entry which is preliminary data.</text>
</comment>